<accession>A0AAN5CN17</accession>
<reference evidence="2" key="1">
    <citation type="submission" date="2022-10" db="EMBL/GenBank/DDBJ databases">
        <title>Genome assembly of Pristionchus species.</title>
        <authorList>
            <person name="Yoshida K."/>
            <person name="Sommer R.J."/>
        </authorList>
    </citation>
    <scope>NUCLEOTIDE SEQUENCE [LARGE SCALE GENOMIC DNA]</scope>
    <source>
        <strain evidence="2">RS5460</strain>
    </source>
</reference>
<sequence>QFLLLSRPTMNFFSTSLFFISLQHAETIIGLLECGSSSARLSLSSFPGVIVSLHNENCSIPSSSSLPSTITLPFDHNHPCALTQHREEMVTVVELRESLPILTIDDPSFLIRCPLHSNLPERIPKIGLTTAVLSSRTGSELLREGE</sequence>
<organism evidence="1 2">
    <name type="scientific">Pristionchus mayeri</name>
    <dbReference type="NCBI Taxonomy" id="1317129"/>
    <lineage>
        <taxon>Eukaryota</taxon>
        <taxon>Metazoa</taxon>
        <taxon>Ecdysozoa</taxon>
        <taxon>Nematoda</taxon>
        <taxon>Chromadorea</taxon>
        <taxon>Rhabditida</taxon>
        <taxon>Rhabditina</taxon>
        <taxon>Diplogasteromorpha</taxon>
        <taxon>Diplogasteroidea</taxon>
        <taxon>Neodiplogasteridae</taxon>
        <taxon>Pristionchus</taxon>
    </lineage>
</organism>
<dbReference type="AlphaFoldDB" id="A0AAN5CN17"/>
<gene>
    <name evidence="1" type="ORF">PMAYCL1PPCAC_17627</name>
</gene>
<keyword evidence="2" id="KW-1185">Reference proteome</keyword>
<dbReference type="Proteomes" id="UP001328107">
    <property type="component" value="Unassembled WGS sequence"/>
</dbReference>
<comment type="caution">
    <text evidence="1">The sequence shown here is derived from an EMBL/GenBank/DDBJ whole genome shotgun (WGS) entry which is preliminary data.</text>
</comment>
<evidence type="ECO:0000313" key="2">
    <source>
        <dbReference type="Proteomes" id="UP001328107"/>
    </source>
</evidence>
<feature type="non-terminal residue" evidence="1">
    <location>
        <position position="1"/>
    </location>
</feature>
<name>A0AAN5CN17_9BILA</name>
<proteinExistence type="predicted"/>
<protein>
    <submittedName>
        <fullName evidence="1">Uncharacterized protein</fullName>
    </submittedName>
</protein>
<feature type="non-terminal residue" evidence="1">
    <location>
        <position position="146"/>
    </location>
</feature>
<evidence type="ECO:0000313" key="1">
    <source>
        <dbReference type="EMBL" id="GMR47432.1"/>
    </source>
</evidence>
<dbReference type="EMBL" id="BTRK01000004">
    <property type="protein sequence ID" value="GMR47432.1"/>
    <property type="molecule type" value="Genomic_DNA"/>
</dbReference>